<dbReference type="PANTHER" id="PTHR33171:SF17">
    <property type="entry name" value="LARA-LIKE N-TERMINAL DOMAIN-CONTAINING PROTEIN"/>
    <property type="match status" value="1"/>
</dbReference>
<dbReference type="Proteomes" id="UP000001880">
    <property type="component" value="Chromosome"/>
</dbReference>
<dbReference type="AlphaFoldDB" id="D0LVN4"/>
<sequence length="402" mass="42426">MDIDLRLPYGSAPLPVASTSLRRFDALQVVQPPVPPPAQPLETLIEAALDHPVGTGRLETLVRPGERVALLVSDASREEPRTAMLSALLARLPSDIDITLGVACGTHGPCDLARLGIADDIWKRAARVINHDAHDDTDLISIGTTPRGTPVRVHRCLTEVDWIVPTGRIKPHYFAGFGAGCKAIFPGLGGNREIRINHQFKNQPGARAGCIDGNPCREDLEDAVSLLSAGMFLLNVVLDDAGGAQAAVAGDLRAAFRAGAAQCAPLHRVRAARAEVVLVSDELPVTGSLYQASKLVAASAGLLREGGTMILAAACPEGIGPVTTVNQAIYELGLRPRLPQQHRIVLVSELSPEQVAPSYCSWAPSVEAALAAESARSLTVLPHAGSLIIEPVDELVGSVQRV</sequence>
<accession>D0LVN4</accession>
<evidence type="ECO:0000313" key="3">
    <source>
        <dbReference type="Proteomes" id="UP000001880"/>
    </source>
</evidence>
<feature type="domain" description="LarA-like N-terminal" evidence="1">
    <location>
        <begin position="25"/>
        <end position="207"/>
    </location>
</feature>
<dbReference type="InterPro" id="IPR043166">
    <property type="entry name" value="LarA-like_C"/>
</dbReference>
<dbReference type="Pfam" id="PF09861">
    <property type="entry name" value="Lar_N"/>
    <property type="match status" value="1"/>
</dbReference>
<name>D0LVN4_HALO1</name>
<dbReference type="InterPro" id="IPR018657">
    <property type="entry name" value="LarA-like_N"/>
</dbReference>
<dbReference type="PANTHER" id="PTHR33171">
    <property type="entry name" value="LAR_N DOMAIN-CONTAINING PROTEIN"/>
    <property type="match status" value="1"/>
</dbReference>
<dbReference type="RefSeq" id="WP_012831944.1">
    <property type="nucleotide sequence ID" value="NC_013440.1"/>
</dbReference>
<proteinExistence type="predicted"/>
<organism evidence="2 3">
    <name type="scientific">Haliangium ochraceum (strain DSM 14365 / JCM 11303 / SMP-2)</name>
    <dbReference type="NCBI Taxonomy" id="502025"/>
    <lineage>
        <taxon>Bacteria</taxon>
        <taxon>Pseudomonadati</taxon>
        <taxon>Myxococcota</taxon>
        <taxon>Polyangia</taxon>
        <taxon>Haliangiales</taxon>
        <taxon>Kofleriaceae</taxon>
        <taxon>Haliangium</taxon>
    </lineage>
</organism>
<dbReference type="Gene3D" id="3.90.226.30">
    <property type="match status" value="1"/>
</dbReference>
<dbReference type="STRING" id="502025.Hoch_6889"/>
<dbReference type="EMBL" id="CP001804">
    <property type="protein sequence ID" value="ACY19352.1"/>
    <property type="molecule type" value="Genomic_DNA"/>
</dbReference>
<evidence type="ECO:0000313" key="2">
    <source>
        <dbReference type="EMBL" id="ACY19352.1"/>
    </source>
</evidence>
<gene>
    <name evidence="2" type="ordered locus">Hoch_6889</name>
</gene>
<dbReference type="HOGENOM" id="CLU_050189_0_0_7"/>
<dbReference type="KEGG" id="hoh:Hoch_6889"/>
<reference evidence="2 3" key="1">
    <citation type="journal article" date="2010" name="Stand. Genomic Sci.">
        <title>Complete genome sequence of Haliangium ochraceum type strain (SMP-2).</title>
        <authorList>
            <consortium name="US DOE Joint Genome Institute (JGI-PGF)"/>
            <person name="Ivanova N."/>
            <person name="Daum C."/>
            <person name="Lang E."/>
            <person name="Abt B."/>
            <person name="Kopitz M."/>
            <person name="Saunders E."/>
            <person name="Lapidus A."/>
            <person name="Lucas S."/>
            <person name="Glavina Del Rio T."/>
            <person name="Nolan M."/>
            <person name="Tice H."/>
            <person name="Copeland A."/>
            <person name="Cheng J.F."/>
            <person name="Chen F."/>
            <person name="Bruce D."/>
            <person name="Goodwin L."/>
            <person name="Pitluck S."/>
            <person name="Mavromatis K."/>
            <person name="Pati A."/>
            <person name="Mikhailova N."/>
            <person name="Chen A."/>
            <person name="Palaniappan K."/>
            <person name="Land M."/>
            <person name="Hauser L."/>
            <person name="Chang Y.J."/>
            <person name="Jeffries C.D."/>
            <person name="Detter J.C."/>
            <person name="Brettin T."/>
            <person name="Rohde M."/>
            <person name="Goker M."/>
            <person name="Bristow J."/>
            <person name="Markowitz V."/>
            <person name="Eisen J.A."/>
            <person name="Hugenholtz P."/>
            <person name="Kyrpides N.C."/>
            <person name="Klenk H.P."/>
        </authorList>
    </citation>
    <scope>NUCLEOTIDE SEQUENCE [LARGE SCALE GENOMIC DNA]</scope>
    <source>
        <strain evidence="3">DSM 14365 / CIP 107738 / JCM 11303 / AJ 13395 / SMP-2</strain>
    </source>
</reference>
<dbReference type="eggNOG" id="COG3875">
    <property type="taxonomic scope" value="Bacteria"/>
</dbReference>
<protein>
    <recommendedName>
        <fullName evidence="1">LarA-like N-terminal domain-containing protein</fullName>
    </recommendedName>
</protein>
<keyword evidence="3" id="KW-1185">Reference proteome</keyword>
<dbReference type="Gene3D" id="3.40.50.11440">
    <property type="match status" value="1"/>
</dbReference>
<dbReference type="GO" id="GO:0050043">
    <property type="term" value="F:lactate racemase activity"/>
    <property type="evidence" value="ECO:0007669"/>
    <property type="project" value="InterPro"/>
</dbReference>
<dbReference type="InterPro" id="IPR048068">
    <property type="entry name" value="LarA-like"/>
</dbReference>
<evidence type="ECO:0000259" key="1">
    <source>
        <dbReference type="Pfam" id="PF09861"/>
    </source>
</evidence>